<evidence type="ECO:0008006" key="5">
    <source>
        <dbReference type="Google" id="ProtNLM"/>
    </source>
</evidence>
<organism evidence="3 4">
    <name type="scientific">Nocardia terpenica</name>
    <dbReference type="NCBI Taxonomy" id="455432"/>
    <lineage>
        <taxon>Bacteria</taxon>
        <taxon>Bacillati</taxon>
        <taxon>Actinomycetota</taxon>
        <taxon>Actinomycetes</taxon>
        <taxon>Mycobacteriales</taxon>
        <taxon>Nocardiaceae</taxon>
        <taxon>Nocardia</taxon>
    </lineage>
</organism>
<evidence type="ECO:0000256" key="2">
    <source>
        <dbReference type="SAM" id="Phobius"/>
    </source>
</evidence>
<protein>
    <recommendedName>
        <fullName evidence="5">NERD domain-containing protein</fullName>
    </recommendedName>
</protein>
<feature type="region of interest" description="Disordered" evidence="1">
    <location>
        <begin position="386"/>
        <end position="434"/>
    </location>
</feature>
<dbReference type="RefSeq" id="WP_167488062.1">
    <property type="nucleotide sequence ID" value="NZ_CP046173.1"/>
</dbReference>
<evidence type="ECO:0000256" key="1">
    <source>
        <dbReference type="SAM" id="MobiDB-lite"/>
    </source>
</evidence>
<keyword evidence="2" id="KW-0472">Membrane</keyword>
<sequence>MLVKVRNDDPSRLSSTERTVVNWLKSWTGAHALPGIAVVQAHGADVVVWTPKTCVVMVVKGFAERVNGALTVAADAPWTIDGRIAPLDEVQSGTEPMEQVCARTDEIEQLLRGAPGRERVGVMGIVLVIPQLGTRVQLEKGVLPDGIDVVVGDGPSSLRSYITRITADEPDSWDAAQVGQALGALGFAAAATYSDLTSEGFPAPRTGSDAPPPPAAPPPRPASRPAPAGPPGPRPGSPAPMPSAVPLPTGAPIPPPGAGTPVPPGPVAPAPASGAAVPIPIPGGPGPAPAPPPPRQPLSPQYVAAASGYAAPPRESPPTAPTYGAPQSPGAAQQPYAPPAQPYSVPFDPRPPAPVRTHSRGRGIAPLVVLALLVVILATAALCTGGSTRTTPARPGPGASTPVPTSTFTTAPERTIPQQTAGPACYPFQPGCPG</sequence>
<proteinExistence type="predicted"/>
<reference evidence="3 4" key="1">
    <citation type="journal article" date="2019" name="ACS Chem. Biol.">
        <title>Identification and Mobilization of a Cryptic Antibiotic Biosynthesis Gene Locus from a Human-Pathogenic Nocardia Isolate.</title>
        <authorList>
            <person name="Herisse M."/>
            <person name="Ishida K."/>
            <person name="Porter J.L."/>
            <person name="Howden B."/>
            <person name="Hertweck C."/>
            <person name="Stinear T.P."/>
            <person name="Pidot S.J."/>
        </authorList>
    </citation>
    <scope>NUCLEOTIDE SEQUENCE [LARGE SCALE GENOMIC DNA]</scope>
    <source>
        <strain evidence="3 4">AUSMDU00012715</strain>
    </source>
</reference>
<keyword evidence="2" id="KW-0812">Transmembrane</keyword>
<gene>
    <name evidence="3" type="ORF">F6W96_22920</name>
</gene>
<feature type="compositionally biased region" description="Pro residues" evidence="1">
    <location>
        <begin position="210"/>
        <end position="269"/>
    </location>
</feature>
<accession>A0A6G9Z5W5</accession>
<feature type="compositionally biased region" description="Pro residues" evidence="1">
    <location>
        <begin position="279"/>
        <end position="297"/>
    </location>
</feature>
<feature type="compositionally biased region" description="Low complexity" evidence="1">
    <location>
        <begin position="324"/>
        <end position="335"/>
    </location>
</feature>
<feature type="transmembrane region" description="Helical" evidence="2">
    <location>
        <begin position="364"/>
        <end position="384"/>
    </location>
</feature>
<dbReference type="AlphaFoldDB" id="A0A6G9Z5W5"/>
<evidence type="ECO:0000313" key="4">
    <source>
        <dbReference type="Proteomes" id="UP000500953"/>
    </source>
</evidence>
<name>A0A6G9Z5W5_9NOCA</name>
<dbReference type="PRINTS" id="PR01217">
    <property type="entry name" value="PRICHEXTENSN"/>
</dbReference>
<feature type="region of interest" description="Disordered" evidence="1">
    <location>
        <begin position="198"/>
        <end position="358"/>
    </location>
</feature>
<keyword evidence="2" id="KW-1133">Transmembrane helix</keyword>
<dbReference type="EMBL" id="CP046173">
    <property type="protein sequence ID" value="QIS20737.1"/>
    <property type="molecule type" value="Genomic_DNA"/>
</dbReference>
<dbReference type="Proteomes" id="UP000500953">
    <property type="component" value="Chromosome"/>
</dbReference>
<evidence type="ECO:0000313" key="3">
    <source>
        <dbReference type="EMBL" id="QIS20737.1"/>
    </source>
</evidence>
<feature type="compositionally biased region" description="Polar residues" evidence="1">
    <location>
        <begin position="402"/>
        <end position="421"/>
    </location>
</feature>